<dbReference type="PANTHER" id="PTHR42891">
    <property type="entry name" value="D-GLYCERO-BETA-D-MANNO-HEPTOSE-1,7-BISPHOSPHATE 7-PHOSPHATASE"/>
    <property type="match status" value="1"/>
</dbReference>
<dbReference type="InterPro" id="IPR004446">
    <property type="entry name" value="Heptose_bisP_phosphatase"/>
</dbReference>
<comment type="subcellular location">
    <subcellularLocation>
        <location evidence="2 9">Cytoplasm</location>
    </subcellularLocation>
</comment>
<feature type="site" description="Stabilizes the phosphoryl group" evidence="11">
    <location>
        <position position="106"/>
    </location>
</feature>
<feature type="site" description="Contributes to substrate recognition" evidence="11">
    <location>
        <position position="105"/>
    </location>
</feature>
<dbReference type="InterPro" id="IPR006543">
    <property type="entry name" value="Histidinol-phos"/>
</dbReference>
<dbReference type="GO" id="GO:0046872">
    <property type="term" value="F:metal ion binding"/>
    <property type="evidence" value="ECO:0007669"/>
    <property type="project" value="UniProtKB-KW"/>
</dbReference>
<dbReference type="PANTHER" id="PTHR42891:SF1">
    <property type="entry name" value="D-GLYCERO-BETA-D-MANNO-HEPTOSE-1,7-BISPHOSPHATE 7-PHOSPHATASE"/>
    <property type="match status" value="1"/>
</dbReference>
<comment type="cofactor">
    <cofactor evidence="1 12">
        <name>Mg(2+)</name>
        <dbReference type="ChEBI" id="CHEBI:18420"/>
    </cofactor>
</comment>
<evidence type="ECO:0000256" key="7">
    <source>
        <dbReference type="ARBA" id="ARBA00023277"/>
    </source>
</evidence>
<keyword evidence="5 12" id="KW-0479">Metal-binding</keyword>
<dbReference type="Pfam" id="PF08645">
    <property type="entry name" value="PNK3P"/>
    <property type="match status" value="1"/>
</dbReference>
<feature type="site" description="Stabilizes the phosphoryl group" evidence="11">
    <location>
        <position position="56"/>
    </location>
</feature>
<gene>
    <name evidence="13" type="ORF">D6B99_15410</name>
</gene>
<dbReference type="KEGG" id="ark:D6B99_15410"/>
<evidence type="ECO:0000256" key="1">
    <source>
        <dbReference type="ARBA" id="ARBA00001946"/>
    </source>
</evidence>
<feature type="active site" description="Nucleophile" evidence="10">
    <location>
        <position position="12"/>
    </location>
</feature>
<dbReference type="EC" id="3.1.3.-" evidence="9"/>
<evidence type="ECO:0000256" key="11">
    <source>
        <dbReference type="PIRSR" id="PIRSR004682-3"/>
    </source>
</evidence>
<evidence type="ECO:0000313" key="14">
    <source>
        <dbReference type="Proteomes" id="UP000266118"/>
    </source>
</evidence>
<dbReference type="InterPro" id="IPR036412">
    <property type="entry name" value="HAD-like_sf"/>
</dbReference>
<dbReference type="Proteomes" id="UP000266118">
    <property type="component" value="Chromosome"/>
</dbReference>
<dbReference type="NCBIfam" id="TIGR01662">
    <property type="entry name" value="HAD-SF-IIIA"/>
    <property type="match status" value="1"/>
</dbReference>
<feature type="binding site" evidence="12">
    <location>
        <position position="14"/>
    </location>
    <ligand>
        <name>Mg(2+)</name>
        <dbReference type="ChEBI" id="CHEBI:18420"/>
    </ligand>
</feature>
<dbReference type="Gene3D" id="3.40.50.1000">
    <property type="entry name" value="HAD superfamily/HAD-like"/>
    <property type="match status" value="1"/>
</dbReference>
<dbReference type="EMBL" id="CP032489">
    <property type="protein sequence ID" value="AYD48874.1"/>
    <property type="molecule type" value="Genomic_DNA"/>
</dbReference>
<evidence type="ECO:0000256" key="9">
    <source>
        <dbReference type="PIRNR" id="PIRNR004682"/>
    </source>
</evidence>
<dbReference type="SUPFAM" id="SSF56784">
    <property type="entry name" value="HAD-like"/>
    <property type="match status" value="1"/>
</dbReference>
<comment type="subunit">
    <text evidence="3">Monomer.</text>
</comment>
<keyword evidence="4 9" id="KW-0963">Cytoplasm</keyword>
<evidence type="ECO:0000256" key="10">
    <source>
        <dbReference type="PIRSR" id="PIRSR004682-1"/>
    </source>
</evidence>
<evidence type="ECO:0000256" key="3">
    <source>
        <dbReference type="ARBA" id="ARBA00011245"/>
    </source>
</evidence>
<dbReference type="NCBIfam" id="TIGR01656">
    <property type="entry name" value="Histidinol-ppas"/>
    <property type="match status" value="1"/>
</dbReference>
<organism evidence="13 14">
    <name type="scientific">Arachidicoccus soli</name>
    <dbReference type="NCBI Taxonomy" id="2341117"/>
    <lineage>
        <taxon>Bacteria</taxon>
        <taxon>Pseudomonadati</taxon>
        <taxon>Bacteroidota</taxon>
        <taxon>Chitinophagia</taxon>
        <taxon>Chitinophagales</taxon>
        <taxon>Chitinophagaceae</taxon>
        <taxon>Arachidicoccus</taxon>
    </lineage>
</organism>
<dbReference type="GO" id="GO:0005737">
    <property type="term" value="C:cytoplasm"/>
    <property type="evidence" value="ECO:0007669"/>
    <property type="project" value="UniProtKB-SubCell"/>
</dbReference>
<dbReference type="GO" id="GO:0016791">
    <property type="term" value="F:phosphatase activity"/>
    <property type="evidence" value="ECO:0007669"/>
    <property type="project" value="InterPro"/>
</dbReference>
<name>A0A386HU91_9BACT</name>
<keyword evidence="6 9" id="KW-0378">Hydrolase</keyword>
<sequence>MMIDKSWTLFLDRDGVLNEDNVGGYVLSVEELQLFDGVTEAMRKFSGIFGTIVVVTNQRSVGKGLLTLEELHRMNAQILEWINEKGGRIDKFYYAPDLEDDAFNRKPNIGMALQAKKDFPNIDFSKSIMVGNNLSDMQFARNAGIAKSVFLTTTVHDLEFPHALIDKNFETLKKFADSLND</sequence>
<dbReference type="PIRSF" id="PIRSF004682">
    <property type="entry name" value="GmhB"/>
    <property type="match status" value="1"/>
</dbReference>
<evidence type="ECO:0000313" key="13">
    <source>
        <dbReference type="EMBL" id="AYD48874.1"/>
    </source>
</evidence>
<proteinExistence type="inferred from homology"/>
<dbReference type="AlphaFoldDB" id="A0A386HU91"/>
<feature type="active site" description="Proton donor" evidence="10">
    <location>
        <position position="14"/>
    </location>
</feature>
<keyword evidence="14" id="KW-1185">Reference proteome</keyword>
<keyword evidence="7 9" id="KW-0119">Carbohydrate metabolism</keyword>
<dbReference type="InterPro" id="IPR013954">
    <property type="entry name" value="PNK3P"/>
</dbReference>
<evidence type="ECO:0000256" key="6">
    <source>
        <dbReference type="ARBA" id="ARBA00022801"/>
    </source>
</evidence>
<dbReference type="GO" id="GO:0005975">
    <property type="term" value="P:carbohydrate metabolic process"/>
    <property type="evidence" value="ECO:0007669"/>
    <property type="project" value="InterPro"/>
</dbReference>
<feature type="binding site" evidence="12">
    <location>
        <position position="12"/>
    </location>
    <ligand>
        <name>Mg(2+)</name>
        <dbReference type="ChEBI" id="CHEBI:18420"/>
    </ligand>
</feature>
<protein>
    <recommendedName>
        <fullName evidence="8 9">D,D-heptose 1,7-bisphosphate phosphatase</fullName>
        <ecNumber evidence="9">3.1.3.-</ecNumber>
    </recommendedName>
</protein>
<dbReference type="OrthoDB" id="9803871at2"/>
<dbReference type="InterPro" id="IPR006549">
    <property type="entry name" value="HAD-SF_hydro_IIIA"/>
</dbReference>
<evidence type="ECO:0000256" key="8">
    <source>
        <dbReference type="ARBA" id="ARBA00031828"/>
    </source>
</evidence>
<evidence type="ECO:0000256" key="12">
    <source>
        <dbReference type="PIRSR" id="PIRSR004682-4"/>
    </source>
</evidence>
<keyword evidence="12" id="KW-0460">Magnesium</keyword>
<dbReference type="InterPro" id="IPR023214">
    <property type="entry name" value="HAD_sf"/>
</dbReference>
<evidence type="ECO:0000256" key="5">
    <source>
        <dbReference type="ARBA" id="ARBA00022723"/>
    </source>
</evidence>
<evidence type="ECO:0000256" key="4">
    <source>
        <dbReference type="ARBA" id="ARBA00022490"/>
    </source>
</evidence>
<evidence type="ECO:0000256" key="2">
    <source>
        <dbReference type="ARBA" id="ARBA00004496"/>
    </source>
</evidence>
<reference evidence="13 14" key="1">
    <citation type="submission" date="2018-09" db="EMBL/GenBank/DDBJ databases">
        <title>Arachidicoccus sp. nov., a bacterium isolated from soil.</title>
        <authorList>
            <person name="Weon H.-Y."/>
            <person name="Kwon S.-W."/>
            <person name="Lee S.A."/>
        </authorList>
    </citation>
    <scope>NUCLEOTIDE SEQUENCE [LARGE SCALE GENOMIC DNA]</scope>
    <source>
        <strain evidence="13 14">KIS59-12</strain>
    </source>
</reference>
<accession>A0A386HU91</accession>
<comment type="similarity">
    <text evidence="9">Belongs to the gmhB family.</text>
</comment>